<gene>
    <name evidence="1" type="ORF">XIS1_280005</name>
</gene>
<evidence type="ECO:0000313" key="1">
    <source>
        <dbReference type="EMBL" id="SIP73500.1"/>
    </source>
</evidence>
<protein>
    <submittedName>
        <fullName evidence="1">Uncharacterized protein</fullName>
    </submittedName>
</protein>
<name>A0A1N6MXE1_9GAMM</name>
<dbReference type="AlphaFoldDB" id="A0A1N6MXE1"/>
<proteinExistence type="predicted"/>
<dbReference type="Proteomes" id="UP000196435">
    <property type="component" value="Unassembled WGS sequence"/>
</dbReference>
<dbReference type="EMBL" id="FTLG01000168">
    <property type="protein sequence ID" value="SIP73500.1"/>
    <property type="molecule type" value="Genomic_DNA"/>
</dbReference>
<sequence>MSEFIKAQQFTSSCKNRAGACAEVSAADSLIRQGAKPEDIKFTEAIRPKAFRQEKGNLNAEKVIVETCDNCKVTWPKGTK</sequence>
<reference evidence="2" key="1">
    <citation type="submission" date="2016-12" db="EMBL/GenBank/DDBJ databases">
        <authorList>
            <person name="Gaudriault S."/>
        </authorList>
    </citation>
    <scope>NUCLEOTIDE SEQUENCE [LARGE SCALE GENOMIC DNA]</scope>
    <source>
        <strain evidence="2">HGB1681 (deposited as PTA-6826 in the American Type Culture Collection)</strain>
    </source>
</reference>
<evidence type="ECO:0000313" key="2">
    <source>
        <dbReference type="Proteomes" id="UP000196435"/>
    </source>
</evidence>
<organism evidence="1 2">
    <name type="scientific">Xenorhabdus innexi</name>
    <dbReference type="NCBI Taxonomy" id="290109"/>
    <lineage>
        <taxon>Bacteria</taxon>
        <taxon>Pseudomonadati</taxon>
        <taxon>Pseudomonadota</taxon>
        <taxon>Gammaproteobacteria</taxon>
        <taxon>Enterobacterales</taxon>
        <taxon>Morganellaceae</taxon>
        <taxon>Xenorhabdus</taxon>
    </lineage>
</organism>
<dbReference type="OrthoDB" id="2664633at2"/>
<accession>A0A1N6MXE1</accession>